<protein>
    <submittedName>
        <fullName evidence="3">Uncharacterized protein</fullName>
    </submittedName>
</protein>
<dbReference type="RefSeq" id="WP_379480976.1">
    <property type="nucleotide sequence ID" value="NZ_JBHLTL010000005.1"/>
</dbReference>
<evidence type="ECO:0000313" key="4">
    <source>
        <dbReference type="Proteomes" id="UP001589943"/>
    </source>
</evidence>
<feature type="chain" id="PRO_5045415980" evidence="2">
    <location>
        <begin position="22"/>
        <end position="119"/>
    </location>
</feature>
<gene>
    <name evidence="3" type="ORF">ACFFF7_08620</name>
</gene>
<accession>A0ABV6PI26</accession>
<dbReference type="Proteomes" id="UP001589943">
    <property type="component" value="Unassembled WGS sequence"/>
</dbReference>
<evidence type="ECO:0000256" key="2">
    <source>
        <dbReference type="SAM" id="SignalP"/>
    </source>
</evidence>
<feature type="signal peptide" evidence="2">
    <location>
        <begin position="1"/>
        <end position="21"/>
    </location>
</feature>
<sequence length="119" mass="12799">MKRYAYLLVPLLAAAATPALAAKPASRAAAASTLIQSQLESRAGSEQTSSEQTRATLARLREALEARKQALKDAAVRDQQDAIGLCSDCPDKADPTHHHSVSEERKVDCIHCVEKAIYA</sequence>
<keyword evidence="4" id="KW-1185">Reference proteome</keyword>
<organism evidence="3 4">
    <name type="scientific">Novosphingobium aquiterrae</name>
    <dbReference type="NCBI Taxonomy" id="624388"/>
    <lineage>
        <taxon>Bacteria</taxon>
        <taxon>Pseudomonadati</taxon>
        <taxon>Pseudomonadota</taxon>
        <taxon>Alphaproteobacteria</taxon>
        <taxon>Sphingomonadales</taxon>
        <taxon>Sphingomonadaceae</taxon>
        <taxon>Novosphingobium</taxon>
    </lineage>
</organism>
<reference evidence="3 4" key="1">
    <citation type="submission" date="2024-09" db="EMBL/GenBank/DDBJ databases">
        <authorList>
            <person name="Sun Q."/>
            <person name="Mori K."/>
        </authorList>
    </citation>
    <scope>NUCLEOTIDE SEQUENCE [LARGE SCALE GENOMIC DNA]</scope>
    <source>
        <strain evidence="3 4">NCAIM B.02537</strain>
    </source>
</reference>
<name>A0ABV6PI26_9SPHN</name>
<keyword evidence="1" id="KW-0175">Coiled coil</keyword>
<evidence type="ECO:0000313" key="3">
    <source>
        <dbReference type="EMBL" id="MFC0589473.1"/>
    </source>
</evidence>
<dbReference type="EMBL" id="JBHLTL010000005">
    <property type="protein sequence ID" value="MFC0589473.1"/>
    <property type="molecule type" value="Genomic_DNA"/>
</dbReference>
<comment type="caution">
    <text evidence="3">The sequence shown here is derived from an EMBL/GenBank/DDBJ whole genome shotgun (WGS) entry which is preliminary data.</text>
</comment>
<keyword evidence="2" id="KW-0732">Signal</keyword>
<proteinExistence type="predicted"/>
<evidence type="ECO:0000256" key="1">
    <source>
        <dbReference type="SAM" id="Coils"/>
    </source>
</evidence>
<feature type="coiled-coil region" evidence="1">
    <location>
        <begin position="54"/>
        <end position="81"/>
    </location>
</feature>